<dbReference type="EMBL" id="ML996159">
    <property type="protein sequence ID" value="KAF2733569.1"/>
    <property type="molecule type" value="Genomic_DNA"/>
</dbReference>
<accession>A0A9P4QVP9</accession>
<feature type="non-terminal residue" evidence="1">
    <location>
        <position position="126"/>
    </location>
</feature>
<comment type="caution">
    <text evidence="1">The sequence shown here is derived from an EMBL/GenBank/DDBJ whole genome shotgun (WGS) entry which is preliminary data.</text>
</comment>
<sequence>MYYETLHTPASGGGVSIKVSATPDMSRITQFEYALGGGLVYYDISLLDCLGPGHDASKCPGWADGLLAVGGGSCGNAGRLECKAKETCEHVNGAYWSPEANYTDQAPVRACKEGEGVSFELCAGLR</sequence>
<protein>
    <submittedName>
        <fullName evidence="1">Uncharacterized protein</fullName>
    </submittedName>
</protein>
<dbReference type="AlphaFoldDB" id="A0A9P4QVP9"/>
<dbReference type="OrthoDB" id="5144514at2759"/>
<organism evidence="1 2">
    <name type="scientific">Polyplosphaeria fusca</name>
    <dbReference type="NCBI Taxonomy" id="682080"/>
    <lineage>
        <taxon>Eukaryota</taxon>
        <taxon>Fungi</taxon>
        <taxon>Dikarya</taxon>
        <taxon>Ascomycota</taxon>
        <taxon>Pezizomycotina</taxon>
        <taxon>Dothideomycetes</taxon>
        <taxon>Pleosporomycetidae</taxon>
        <taxon>Pleosporales</taxon>
        <taxon>Tetraplosphaeriaceae</taxon>
        <taxon>Polyplosphaeria</taxon>
    </lineage>
</organism>
<dbReference type="Proteomes" id="UP000799444">
    <property type="component" value="Unassembled WGS sequence"/>
</dbReference>
<dbReference type="Pfam" id="PF04681">
    <property type="entry name" value="Bys1"/>
    <property type="match status" value="1"/>
</dbReference>
<proteinExistence type="predicted"/>
<evidence type="ECO:0000313" key="1">
    <source>
        <dbReference type="EMBL" id="KAF2733569.1"/>
    </source>
</evidence>
<evidence type="ECO:0000313" key="2">
    <source>
        <dbReference type="Proteomes" id="UP000799444"/>
    </source>
</evidence>
<keyword evidence="2" id="KW-1185">Reference proteome</keyword>
<dbReference type="InterPro" id="IPR006771">
    <property type="entry name" value="CetA-like"/>
</dbReference>
<name>A0A9P4QVP9_9PLEO</name>
<gene>
    <name evidence="1" type="ORF">EJ04DRAFT_468106</name>
</gene>
<reference evidence="1" key="1">
    <citation type="journal article" date="2020" name="Stud. Mycol.">
        <title>101 Dothideomycetes genomes: a test case for predicting lifestyles and emergence of pathogens.</title>
        <authorList>
            <person name="Haridas S."/>
            <person name="Albert R."/>
            <person name="Binder M."/>
            <person name="Bloem J."/>
            <person name="Labutti K."/>
            <person name="Salamov A."/>
            <person name="Andreopoulos B."/>
            <person name="Baker S."/>
            <person name="Barry K."/>
            <person name="Bills G."/>
            <person name="Bluhm B."/>
            <person name="Cannon C."/>
            <person name="Castanera R."/>
            <person name="Culley D."/>
            <person name="Daum C."/>
            <person name="Ezra D."/>
            <person name="Gonzalez J."/>
            <person name="Henrissat B."/>
            <person name="Kuo A."/>
            <person name="Liang C."/>
            <person name="Lipzen A."/>
            <person name="Lutzoni F."/>
            <person name="Magnuson J."/>
            <person name="Mondo S."/>
            <person name="Nolan M."/>
            <person name="Ohm R."/>
            <person name="Pangilinan J."/>
            <person name="Park H.-J."/>
            <person name="Ramirez L."/>
            <person name="Alfaro M."/>
            <person name="Sun H."/>
            <person name="Tritt A."/>
            <person name="Yoshinaga Y."/>
            <person name="Zwiers L.-H."/>
            <person name="Turgeon B."/>
            <person name="Goodwin S."/>
            <person name="Spatafora J."/>
            <person name="Crous P."/>
            <person name="Grigoriev I."/>
        </authorList>
    </citation>
    <scope>NUCLEOTIDE SEQUENCE</scope>
    <source>
        <strain evidence="1">CBS 125425</strain>
    </source>
</reference>